<evidence type="ECO:0000313" key="2">
    <source>
        <dbReference type="EMBL" id="ENZ13534.1"/>
    </source>
</evidence>
<dbReference type="InterPro" id="IPR025536">
    <property type="entry name" value="DUF4422"/>
</dbReference>
<dbReference type="EMBL" id="AGYR01000030">
    <property type="protein sequence ID" value="ENZ13534.1"/>
    <property type="molecule type" value="Genomic_DNA"/>
</dbReference>
<proteinExistence type="predicted"/>
<accession>A0A0E2HAF9</accession>
<name>A0A0E2HAF9_9FIRM</name>
<protein>
    <recommendedName>
        <fullName evidence="1">DUF4422 domain-containing protein</fullName>
    </recommendedName>
</protein>
<organism evidence="2 3">
    <name type="scientific">[Clostridium] clostridioforme 90A8</name>
    <dbReference type="NCBI Taxonomy" id="999408"/>
    <lineage>
        <taxon>Bacteria</taxon>
        <taxon>Bacillati</taxon>
        <taxon>Bacillota</taxon>
        <taxon>Clostridia</taxon>
        <taxon>Lachnospirales</taxon>
        <taxon>Lachnospiraceae</taxon>
        <taxon>Enterocloster</taxon>
    </lineage>
</organism>
<dbReference type="Pfam" id="PF14393">
    <property type="entry name" value="DUF4422"/>
    <property type="match status" value="1"/>
</dbReference>
<reference evidence="2 3" key="1">
    <citation type="submission" date="2013-01" db="EMBL/GenBank/DDBJ databases">
        <title>The Genome Sequence of Clostridium clostridioforme 90A8.</title>
        <authorList>
            <consortium name="The Broad Institute Genome Sequencing Platform"/>
            <person name="Earl A."/>
            <person name="Ward D."/>
            <person name="Feldgarden M."/>
            <person name="Gevers D."/>
            <person name="Courvalin P."/>
            <person name="Lambert T."/>
            <person name="Walker B."/>
            <person name="Young S.K."/>
            <person name="Zeng Q."/>
            <person name="Gargeya S."/>
            <person name="Fitzgerald M."/>
            <person name="Haas B."/>
            <person name="Abouelleil A."/>
            <person name="Alvarado L."/>
            <person name="Arachchi H.M."/>
            <person name="Berlin A.M."/>
            <person name="Chapman S.B."/>
            <person name="Dewar J."/>
            <person name="Goldberg J."/>
            <person name="Griggs A."/>
            <person name="Gujja S."/>
            <person name="Hansen M."/>
            <person name="Howarth C."/>
            <person name="Imamovic A."/>
            <person name="Larimer J."/>
            <person name="McCowan C."/>
            <person name="Murphy C."/>
            <person name="Neiman D."/>
            <person name="Pearson M."/>
            <person name="Priest M."/>
            <person name="Roberts A."/>
            <person name="Saif S."/>
            <person name="Shea T."/>
            <person name="Sisk P."/>
            <person name="Sykes S."/>
            <person name="Wortman J."/>
            <person name="Nusbaum C."/>
            <person name="Birren B."/>
        </authorList>
    </citation>
    <scope>NUCLEOTIDE SEQUENCE [LARGE SCALE GENOMIC DNA]</scope>
    <source>
        <strain evidence="2 3">90A8</strain>
    </source>
</reference>
<evidence type="ECO:0000313" key="3">
    <source>
        <dbReference type="Proteomes" id="UP000013085"/>
    </source>
</evidence>
<sequence length="277" mass="32629">MNLVNEKAKAKMEIKIVVAAHKKYRMPQDDIYIPLHVGAEGKKAIGYQGDNTGDNISVMNPYFCELTGMYWMWKNLKADYLGLAHYRRHFCFRKKRGSDKESSKWNSILSATEAQTLCKHFDVIVPAKRHYYIESLASHYEHTHYKEHLDKAREIIRARYPQFLESYDSVLKQKSGYMFNMFIMKEALVDEYCQFLFDVLFELDKAVDTNGYSAFQARYPGRVGEILFNVWLDKEIREQSLKVKEIKCIHMEPINWINKGTAFLKAKFLGKRYEHGF</sequence>
<dbReference type="Proteomes" id="UP000013085">
    <property type="component" value="Unassembled WGS sequence"/>
</dbReference>
<dbReference type="RefSeq" id="WP_002595968.1">
    <property type="nucleotide sequence ID" value="NZ_KB851022.1"/>
</dbReference>
<dbReference type="AlphaFoldDB" id="A0A0E2HAF9"/>
<feature type="domain" description="DUF4422" evidence="1">
    <location>
        <begin position="15"/>
        <end position="234"/>
    </location>
</feature>
<gene>
    <name evidence="2" type="ORF">HMPREF1090_02738</name>
</gene>
<dbReference type="HOGENOM" id="CLU_065769_1_0_9"/>
<evidence type="ECO:0000259" key="1">
    <source>
        <dbReference type="Pfam" id="PF14393"/>
    </source>
</evidence>
<comment type="caution">
    <text evidence="2">The sequence shown here is derived from an EMBL/GenBank/DDBJ whole genome shotgun (WGS) entry which is preliminary data.</text>
</comment>
<dbReference type="PATRIC" id="fig|999408.3.peg.2955"/>